<evidence type="ECO:0000313" key="3">
    <source>
        <dbReference type="EMBL" id="CAB4269501.1"/>
    </source>
</evidence>
<evidence type="ECO:0000256" key="1">
    <source>
        <dbReference type="PROSITE-ProRule" id="PRU00277"/>
    </source>
</evidence>
<dbReference type="InterPro" id="IPR001179">
    <property type="entry name" value="PPIase_FKBP_dom"/>
</dbReference>
<accession>A0A6J5TZL2</accession>
<reference evidence="3 4" key="1">
    <citation type="submission" date="2020-05" db="EMBL/GenBank/DDBJ databases">
        <authorList>
            <person name="Campoy J."/>
            <person name="Schneeberger K."/>
            <person name="Spophaly S."/>
        </authorList>
    </citation>
    <scope>NUCLEOTIDE SEQUENCE [LARGE SCALE GENOMIC DNA]</scope>
    <source>
        <strain evidence="3">PruArmRojPasFocal</strain>
    </source>
</reference>
<evidence type="ECO:0000313" key="4">
    <source>
        <dbReference type="Proteomes" id="UP000507222"/>
    </source>
</evidence>
<dbReference type="Pfam" id="PF00254">
    <property type="entry name" value="FKBP_C"/>
    <property type="match status" value="1"/>
</dbReference>
<dbReference type="Proteomes" id="UP000507222">
    <property type="component" value="Unassembled WGS sequence"/>
</dbReference>
<dbReference type="InterPro" id="IPR046357">
    <property type="entry name" value="PPIase_dom_sf"/>
</dbReference>
<keyword evidence="1" id="KW-0413">Isomerase</keyword>
<dbReference type="InterPro" id="IPR044239">
    <property type="entry name" value="FKBP20-2-like"/>
</dbReference>
<organism evidence="3 4">
    <name type="scientific">Prunus armeniaca</name>
    <name type="common">Apricot</name>
    <name type="synonym">Armeniaca vulgaris</name>
    <dbReference type="NCBI Taxonomy" id="36596"/>
    <lineage>
        <taxon>Eukaryota</taxon>
        <taxon>Viridiplantae</taxon>
        <taxon>Streptophyta</taxon>
        <taxon>Embryophyta</taxon>
        <taxon>Tracheophyta</taxon>
        <taxon>Spermatophyta</taxon>
        <taxon>Magnoliopsida</taxon>
        <taxon>eudicotyledons</taxon>
        <taxon>Gunneridae</taxon>
        <taxon>Pentapetalae</taxon>
        <taxon>rosids</taxon>
        <taxon>fabids</taxon>
        <taxon>Rosales</taxon>
        <taxon>Rosaceae</taxon>
        <taxon>Amygdaloideae</taxon>
        <taxon>Amygdaleae</taxon>
        <taxon>Prunus</taxon>
    </lineage>
</organism>
<protein>
    <recommendedName>
        <fullName evidence="1">peptidylprolyl isomerase</fullName>
        <ecNumber evidence="1">5.2.1.8</ecNumber>
    </recommendedName>
</protein>
<dbReference type="PANTHER" id="PTHR47414:SF1">
    <property type="entry name" value="PEPTIDYL-PROLYL CIS-TRANS ISOMERASE FKBP20-2, CHLOROPLASTIC"/>
    <property type="match status" value="1"/>
</dbReference>
<sequence>MLLKSRLKTWQVRSGAKSGGMSRYEENVNRRLLLFFLSQLACFRLYLLLERQRVKANLTKDAYLNKTSGYRKKIMHLKTFQVSLEKVQVVTPENYIKCDSGLIYRDFVVGEGDFPQAGQQVMFHYVGYNESGRRIDSSYTQGSPARIRMGTNALVPGLGIMVGNKGKMKGNSRNSLETRQGNKTGALSNFNCIAKDTEENASVPARSYAV</sequence>
<feature type="domain" description="PPIase FKBP-type" evidence="2">
    <location>
        <begin position="118"/>
        <end position="210"/>
    </location>
</feature>
<dbReference type="PANTHER" id="PTHR47414">
    <property type="entry name" value="PEPTIDYL-PROLYL CIS-TRANS ISOMERASE FKBP20-2, CHLOROPLASTIC"/>
    <property type="match status" value="1"/>
</dbReference>
<dbReference type="GO" id="GO:0003755">
    <property type="term" value="F:peptidyl-prolyl cis-trans isomerase activity"/>
    <property type="evidence" value="ECO:0007669"/>
    <property type="project" value="UniProtKB-KW"/>
</dbReference>
<comment type="catalytic activity">
    <reaction evidence="1">
        <text>[protein]-peptidylproline (omega=180) = [protein]-peptidylproline (omega=0)</text>
        <dbReference type="Rhea" id="RHEA:16237"/>
        <dbReference type="Rhea" id="RHEA-COMP:10747"/>
        <dbReference type="Rhea" id="RHEA-COMP:10748"/>
        <dbReference type="ChEBI" id="CHEBI:83833"/>
        <dbReference type="ChEBI" id="CHEBI:83834"/>
        <dbReference type="EC" id="5.2.1.8"/>
    </reaction>
</comment>
<evidence type="ECO:0000259" key="2">
    <source>
        <dbReference type="PROSITE" id="PS50059"/>
    </source>
</evidence>
<dbReference type="SUPFAM" id="SSF54534">
    <property type="entry name" value="FKBP-like"/>
    <property type="match status" value="1"/>
</dbReference>
<proteinExistence type="predicted"/>
<name>A0A6J5TZL2_PRUAR</name>
<dbReference type="AlphaFoldDB" id="A0A6J5TZL2"/>
<dbReference type="Gene3D" id="3.10.50.40">
    <property type="match status" value="1"/>
</dbReference>
<dbReference type="PROSITE" id="PS50059">
    <property type="entry name" value="FKBP_PPIASE"/>
    <property type="match status" value="1"/>
</dbReference>
<gene>
    <name evidence="3" type="ORF">CURHAP_LOCUS15072</name>
</gene>
<dbReference type="EMBL" id="CAEKDK010000002">
    <property type="protein sequence ID" value="CAB4269501.1"/>
    <property type="molecule type" value="Genomic_DNA"/>
</dbReference>
<keyword evidence="1" id="KW-0697">Rotamase</keyword>
<dbReference type="EC" id="5.2.1.8" evidence="1"/>